<comment type="caution">
    <text evidence="3">The sequence shown here is derived from an EMBL/GenBank/DDBJ whole genome shotgun (WGS) entry which is preliminary data.</text>
</comment>
<sequence length="204" mass="23308">MWLCREAVSPENLTAAWYPGPTFRDTWSIISSYIITLVICVWTSVHLNIDDLSSNKTSKRWDPCGWLRGKQWRQLGWMFCALLAPEITPEKPHEVGDIEIQVVKPESGNERQHNRSTDNVSRFGVEERTSPTEVIEVTHSSMDKNPQKYQPSTSHARQDSPVKPLKWTTTHGFFPNMGGIVSDTQSLPEEEQFLPRDAKRLCLG</sequence>
<feature type="transmembrane region" description="Helical" evidence="2">
    <location>
        <begin position="27"/>
        <end position="49"/>
    </location>
</feature>
<keyword evidence="2" id="KW-1133">Transmembrane helix</keyword>
<organism evidence="3 4">
    <name type="scientific">Triangularia setosa</name>
    <dbReference type="NCBI Taxonomy" id="2587417"/>
    <lineage>
        <taxon>Eukaryota</taxon>
        <taxon>Fungi</taxon>
        <taxon>Dikarya</taxon>
        <taxon>Ascomycota</taxon>
        <taxon>Pezizomycotina</taxon>
        <taxon>Sordariomycetes</taxon>
        <taxon>Sordariomycetidae</taxon>
        <taxon>Sordariales</taxon>
        <taxon>Podosporaceae</taxon>
        <taxon>Triangularia</taxon>
    </lineage>
</organism>
<proteinExistence type="predicted"/>
<dbReference type="EMBL" id="MU866361">
    <property type="protein sequence ID" value="KAK4173194.1"/>
    <property type="molecule type" value="Genomic_DNA"/>
</dbReference>
<keyword evidence="2" id="KW-0472">Membrane</keyword>
<dbReference type="PANTHER" id="PTHR35043:SF9">
    <property type="match status" value="1"/>
</dbReference>
<keyword evidence="2" id="KW-0812">Transmembrane</keyword>
<name>A0AAN6W0G4_9PEZI</name>
<accession>A0AAN6W0G4</accession>
<feature type="region of interest" description="Disordered" evidence="1">
    <location>
        <begin position="141"/>
        <end position="167"/>
    </location>
</feature>
<protein>
    <submittedName>
        <fullName evidence="3">Uncharacterized protein</fullName>
    </submittedName>
</protein>
<dbReference type="AlphaFoldDB" id="A0AAN6W0G4"/>
<evidence type="ECO:0000256" key="2">
    <source>
        <dbReference type="SAM" id="Phobius"/>
    </source>
</evidence>
<evidence type="ECO:0000313" key="3">
    <source>
        <dbReference type="EMBL" id="KAK4173194.1"/>
    </source>
</evidence>
<dbReference type="PANTHER" id="PTHR35043">
    <property type="entry name" value="TRANSCRIPTION FACTOR DOMAIN-CONTAINING PROTEIN"/>
    <property type="match status" value="1"/>
</dbReference>
<reference evidence="3" key="2">
    <citation type="submission" date="2023-05" db="EMBL/GenBank/DDBJ databases">
        <authorList>
            <consortium name="Lawrence Berkeley National Laboratory"/>
            <person name="Steindorff A."/>
            <person name="Hensen N."/>
            <person name="Bonometti L."/>
            <person name="Westerberg I."/>
            <person name="Brannstrom I.O."/>
            <person name="Guillou S."/>
            <person name="Cros-Aarteil S."/>
            <person name="Calhoun S."/>
            <person name="Haridas S."/>
            <person name="Kuo A."/>
            <person name="Mondo S."/>
            <person name="Pangilinan J."/>
            <person name="Riley R."/>
            <person name="Labutti K."/>
            <person name="Andreopoulos B."/>
            <person name="Lipzen A."/>
            <person name="Chen C."/>
            <person name="Yanf M."/>
            <person name="Daum C."/>
            <person name="Ng V."/>
            <person name="Clum A."/>
            <person name="Ohm R."/>
            <person name="Martin F."/>
            <person name="Silar P."/>
            <person name="Natvig D."/>
            <person name="Lalanne C."/>
            <person name="Gautier V."/>
            <person name="Ament-Velasquez S.L."/>
            <person name="Kruys A."/>
            <person name="Hutchinson M.I."/>
            <person name="Powell A.J."/>
            <person name="Barry K."/>
            <person name="Miller A.N."/>
            <person name="Grigoriev I.V."/>
            <person name="Debuchy R."/>
            <person name="Gladieux P."/>
            <person name="Thoren M.H."/>
            <person name="Johannesson H."/>
        </authorList>
    </citation>
    <scope>NUCLEOTIDE SEQUENCE</scope>
    <source>
        <strain evidence="3">CBS 892.96</strain>
    </source>
</reference>
<evidence type="ECO:0000313" key="4">
    <source>
        <dbReference type="Proteomes" id="UP001302321"/>
    </source>
</evidence>
<reference evidence="3" key="1">
    <citation type="journal article" date="2023" name="Mol. Phylogenet. Evol.">
        <title>Genome-scale phylogeny and comparative genomics of the fungal order Sordariales.</title>
        <authorList>
            <person name="Hensen N."/>
            <person name="Bonometti L."/>
            <person name="Westerberg I."/>
            <person name="Brannstrom I.O."/>
            <person name="Guillou S."/>
            <person name="Cros-Aarteil S."/>
            <person name="Calhoun S."/>
            <person name="Haridas S."/>
            <person name="Kuo A."/>
            <person name="Mondo S."/>
            <person name="Pangilinan J."/>
            <person name="Riley R."/>
            <person name="LaButti K."/>
            <person name="Andreopoulos B."/>
            <person name="Lipzen A."/>
            <person name="Chen C."/>
            <person name="Yan M."/>
            <person name="Daum C."/>
            <person name="Ng V."/>
            <person name="Clum A."/>
            <person name="Steindorff A."/>
            <person name="Ohm R.A."/>
            <person name="Martin F."/>
            <person name="Silar P."/>
            <person name="Natvig D.O."/>
            <person name="Lalanne C."/>
            <person name="Gautier V."/>
            <person name="Ament-Velasquez S.L."/>
            <person name="Kruys A."/>
            <person name="Hutchinson M.I."/>
            <person name="Powell A.J."/>
            <person name="Barry K."/>
            <person name="Miller A.N."/>
            <person name="Grigoriev I.V."/>
            <person name="Debuchy R."/>
            <person name="Gladieux P."/>
            <person name="Hiltunen Thoren M."/>
            <person name="Johannesson H."/>
        </authorList>
    </citation>
    <scope>NUCLEOTIDE SEQUENCE</scope>
    <source>
        <strain evidence="3">CBS 892.96</strain>
    </source>
</reference>
<keyword evidence="4" id="KW-1185">Reference proteome</keyword>
<evidence type="ECO:0000256" key="1">
    <source>
        <dbReference type="SAM" id="MobiDB-lite"/>
    </source>
</evidence>
<dbReference type="Proteomes" id="UP001302321">
    <property type="component" value="Unassembled WGS sequence"/>
</dbReference>
<gene>
    <name evidence="3" type="ORF">QBC36DRAFT_314120</name>
</gene>